<organism evidence="5">
    <name type="scientific">freshwater metagenome</name>
    <dbReference type="NCBI Taxonomy" id="449393"/>
    <lineage>
        <taxon>unclassified sequences</taxon>
        <taxon>metagenomes</taxon>
        <taxon>ecological metagenomes</taxon>
    </lineage>
</organism>
<dbReference type="AlphaFoldDB" id="A0A6J5YJX0"/>
<dbReference type="InterPro" id="IPR025110">
    <property type="entry name" value="AMP-bd_C"/>
</dbReference>
<sequence length="581" mass="63260">MPQLRSYNHLTFVGVAVTNSSTPVHLDPRWEAFLDATAKLTGPGAPFEIVEKEVQGETMGVIRNRPLSLREVLVNSFEFGDKESMIFDDGRRVTFAGFRSDVASTAAWLQQEHGIGHGDRVAICGANSYGWIVTFWACLSMGATTVAMNGWWTEPEMRHAIDLAEPKLLMFDARRAERLSAEITIPRRDLDADLDEMLTYAPDAPLSGNHIDEDDAAILIFTSGTTGRPKAAVLSHRSVIHYSTLSNFIGARGMVLAGRGPGAGPSPIRLAVFPLFHVSGLGATVNGLHTGSTGAWFTARFDADTVIPFIIENKVNLISGTGTHILRLLDSPLCADIPPEQVMSVGMGGSATTPEIMRRLAARFPHLDHTMATGYGSTETGSLISYAPNWMLELAPECIGPVLPTVQVRITDDEGNEMPEGGEGNIAVRSPLLMNEYWRHPAANAEAFFPGRWFNTGDFGRMEGGCLYIASRKRDLILRGGENIYPFEIENCIEELPGVIETAVIGVDHDILGQEVKAIVVIAEDSLITDLEVHDHCKASLSSYKIPTYIELRTARLPRNPSGKILKHVLADGGEAGFVED</sequence>
<dbReference type="SUPFAM" id="SSF56801">
    <property type="entry name" value="Acetyl-CoA synthetase-like"/>
    <property type="match status" value="1"/>
</dbReference>
<feature type="domain" description="AMP-binding enzyme C-terminal" evidence="4">
    <location>
        <begin position="488"/>
        <end position="564"/>
    </location>
</feature>
<dbReference type="Pfam" id="PF13193">
    <property type="entry name" value="AMP-binding_C"/>
    <property type="match status" value="1"/>
</dbReference>
<evidence type="ECO:0000256" key="2">
    <source>
        <dbReference type="ARBA" id="ARBA00022598"/>
    </source>
</evidence>
<gene>
    <name evidence="5" type="ORF">UFOPK1392_01711</name>
</gene>
<protein>
    <submittedName>
        <fullName evidence="5">Unannotated protein</fullName>
    </submittedName>
</protein>
<evidence type="ECO:0000259" key="4">
    <source>
        <dbReference type="Pfam" id="PF13193"/>
    </source>
</evidence>
<evidence type="ECO:0000259" key="3">
    <source>
        <dbReference type="Pfam" id="PF00501"/>
    </source>
</evidence>
<reference evidence="5" key="1">
    <citation type="submission" date="2020-05" db="EMBL/GenBank/DDBJ databases">
        <authorList>
            <person name="Chiriac C."/>
            <person name="Salcher M."/>
            <person name="Ghai R."/>
            <person name="Kavagutti S V."/>
        </authorList>
    </citation>
    <scope>NUCLEOTIDE SEQUENCE</scope>
</reference>
<feature type="domain" description="AMP-dependent synthetase/ligase" evidence="3">
    <location>
        <begin position="79"/>
        <end position="438"/>
    </location>
</feature>
<dbReference type="GO" id="GO:0006631">
    <property type="term" value="P:fatty acid metabolic process"/>
    <property type="evidence" value="ECO:0007669"/>
    <property type="project" value="TreeGrafter"/>
</dbReference>
<dbReference type="GO" id="GO:0031956">
    <property type="term" value="F:medium-chain fatty acid-CoA ligase activity"/>
    <property type="evidence" value="ECO:0007669"/>
    <property type="project" value="TreeGrafter"/>
</dbReference>
<dbReference type="EMBL" id="CAEMXZ010000088">
    <property type="protein sequence ID" value="CAB4323948.1"/>
    <property type="molecule type" value="Genomic_DNA"/>
</dbReference>
<dbReference type="InterPro" id="IPR042099">
    <property type="entry name" value="ANL_N_sf"/>
</dbReference>
<evidence type="ECO:0000256" key="1">
    <source>
        <dbReference type="ARBA" id="ARBA00006432"/>
    </source>
</evidence>
<dbReference type="PROSITE" id="PS00455">
    <property type="entry name" value="AMP_BINDING"/>
    <property type="match status" value="1"/>
</dbReference>
<dbReference type="InterPro" id="IPR020845">
    <property type="entry name" value="AMP-binding_CS"/>
</dbReference>
<dbReference type="InterPro" id="IPR000873">
    <property type="entry name" value="AMP-dep_synth/lig_dom"/>
</dbReference>
<dbReference type="Gene3D" id="3.40.50.12780">
    <property type="entry name" value="N-terminal domain of ligase-like"/>
    <property type="match status" value="1"/>
</dbReference>
<comment type="similarity">
    <text evidence="1">Belongs to the ATP-dependent AMP-binding enzyme family.</text>
</comment>
<dbReference type="InterPro" id="IPR045851">
    <property type="entry name" value="AMP-bd_C_sf"/>
</dbReference>
<evidence type="ECO:0000313" key="5">
    <source>
        <dbReference type="EMBL" id="CAB4323948.1"/>
    </source>
</evidence>
<dbReference type="PANTHER" id="PTHR43201">
    <property type="entry name" value="ACYL-COA SYNTHETASE"/>
    <property type="match status" value="1"/>
</dbReference>
<proteinExistence type="inferred from homology"/>
<accession>A0A6J5YJX0</accession>
<keyword evidence="2" id="KW-0436">Ligase</keyword>
<dbReference type="Gene3D" id="3.30.300.30">
    <property type="match status" value="1"/>
</dbReference>
<dbReference type="PANTHER" id="PTHR43201:SF5">
    <property type="entry name" value="MEDIUM-CHAIN ACYL-COA LIGASE ACSF2, MITOCHONDRIAL"/>
    <property type="match status" value="1"/>
</dbReference>
<dbReference type="Pfam" id="PF00501">
    <property type="entry name" value="AMP-binding"/>
    <property type="match status" value="1"/>
</dbReference>
<name>A0A6J5YJX0_9ZZZZ</name>